<evidence type="ECO:0000313" key="3">
    <source>
        <dbReference type="Proteomes" id="UP000595917"/>
    </source>
</evidence>
<accession>A0A7T8BB51</accession>
<organism evidence="2 3">
    <name type="scientific">Breznakiella homolactica</name>
    <dbReference type="NCBI Taxonomy" id="2798577"/>
    <lineage>
        <taxon>Bacteria</taxon>
        <taxon>Pseudomonadati</taxon>
        <taxon>Spirochaetota</taxon>
        <taxon>Spirochaetia</taxon>
        <taxon>Spirochaetales</taxon>
        <taxon>Breznakiellaceae</taxon>
        <taxon>Breznakiella</taxon>
    </lineage>
</organism>
<dbReference type="Proteomes" id="UP000595917">
    <property type="component" value="Chromosome"/>
</dbReference>
<keyword evidence="1" id="KW-0812">Transmembrane</keyword>
<protein>
    <recommendedName>
        <fullName evidence="4">YcxB-like protein domain-containing protein</fullName>
    </recommendedName>
</protein>
<dbReference type="AlphaFoldDB" id="A0A7T8BB51"/>
<gene>
    <name evidence="2" type="ORF">JFL75_03755</name>
</gene>
<evidence type="ECO:0008006" key="4">
    <source>
        <dbReference type="Google" id="ProtNLM"/>
    </source>
</evidence>
<keyword evidence="1" id="KW-0472">Membrane</keyword>
<name>A0A7T8BB51_9SPIR</name>
<feature type="transmembrane region" description="Helical" evidence="1">
    <location>
        <begin position="66"/>
        <end position="89"/>
    </location>
</feature>
<sequence length="191" mass="22636">MEYNLKGKISLADYIQFNKTYQKKTGRVFSCVLYSGLVVFLLYTFYQNYNVLIAVLRESPFFIIRTFMPIIIFILFLIVLKTIILPIIYRRHYYANKKLQETQNIRITEECISIAGETYTNNLTKSQIKNILFDKDSIYIFEGINIGHILKKRFLENEDDFTQLINFIKSNYKNNLIYACTSPKKRRGNKT</sequence>
<evidence type="ECO:0000256" key="1">
    <source>
        <dbReference type="SAM" id="Phobius"/>
    </source>
</evidence>
<dbReference type="RefSeq" id="WP_215627345.1">
    <property type="nucleotide sequence ID" value="NZ_CP067089.2"/>
</dbReference>
<reference evidence="2" key="1">
    <citation type="submission" date="2021-01" db="EMBL/GenBank/DDBJ databases">
        <title>Description of Breznakiella homolactica.</title>
        <authorList>
            <person name="Song Y."/>
            <person name="Brune A."/>
        </authorList>
    </citation>
    <scope>NUCLEOTIDE SEQUENCE</scope>
    <source>
        <strain evidence="2">RmG30</strain>
    </source>
</reference>
<evidence type="ECO:0000313" key="2">
    <source>
        <dbReference type="EMBL" id="QQO10041.1"/>
    </source>
</evidence>
<dbReference type="EMBL" id="CP067089">
    <property type="protein sequence ID" value="QQO10041.1"/>
    <property type="molecule type" value="Genomic_DNA"/>
</dbReference>
<keyword evidence="3" id="KW-1185">Reference proteome</keyword>
<keyword evidence="1" id="KW-1133">Transmembrane helix</keyword>
<dbReference type="KEGG" id="bhc:JFL75_03755"/>
<feature type="transmembrane region" description="Helical" evidence="1">
    <location>
        <begin position="28"/>
        <end position="46"/>
    </location>
</feature>
<proteinExistence type="predicted"/>